<organism evidence="5 6">
    <name type="scientific">Acinetobacter radioresistens</name>
    <dbReference type="NCBI Taxonomy" id="40216"/>
    <lineage>
        <taxon>Bacteria</taxon>
        <taxon>Pseudomonadati</taxon>
        <taxon>Pseudomonadota</taxon>
        <taxon>Gammaproteobacteria</taxon>
        <taxon>Moraxellales</taxon>
        <taxon>Moraxellaceae</taxon>
        <taxon>Acinetobacter</taxon>
    </lineage>
</organism>
<evidence type="ECO:0000256" key="2">
    <source>
        <dbReference type="SAM" id="MobiDB-lite"/>
    </source>
</evidence>
<accession>A0A3D3FZM0</accession>
<keyword evidence="3" id="KW-0732">Signal</keyword>
<feature type="region of interest" description="Disordered" evidence="2">
    <location>
        <begin position="222"/>
        <end position="271"/>
    </location>
</feature>
<evidence type="ECO:0000313" key="6">
    <source>
        <dbReference type="Proteomes" id="UP000262257"/>
    </source>
</evidence>
<dbReference type="InterPro" id="IPR036779">
    <property type="entry name" value="LysM_dom_sf"/>
</dbReference>
<feature type="domain" description="FimV N-terminal" evidence="4">
    <location>
        <begin position="27"/>
        <end position="125"/>
    </location>
</feature>
<dbReference type="Pfam" id="PF25800">
    <property type="entry name" value="FimV_N"/>
    <property type="match status" value="1"/>
</dbReference>
<protein>
    <recommendedName>
        <fullName evidence="4">FimV N-terminal domain-containing protein</fullName>
    </recommendedName>
</protein>
<evidence type="ECO:0000313" key="5">
    <source>
        <dbReference type="EMBL" id="HCM31229.1"/>
    </source>
</evidence>
<feature type="compositionally biased region" description="Polar residues" evidence="2">
    <location>
        <begin position="157"/>
        <end position="173"/>
    </location>
</feature>
<dbReference type="Proteomes" id="UP000262257">
    <property type="component" value="Unassembled WGS sequence"/>
</dbReference>
<evidence type="ECO:0000256" key="3">
    <source>
        <dbReference type="SAM" id="SignalP"/>
    </source>
</evidence>
<dbReference type="InterPro" id="IPR057840">
    <property type="entry name" value="FimV_N"/>
</dbReference>
<gene>
    <name evidence="5" type="ORF">DIC32_06295</name>
</gene>
<feature type="signal peptide" evidence="3">
    <location>
        <begin position="1"/>
        <end position="22"/>
    </location>
</feature>
<feature type="compositionally biased region" description="Polar residues" evidence="2">
    <location>
        <begin position="223"/>
        <end position="253"/>
    </location>
</feature>
<dbReference type="EMBL" id="DPXL01000081">
    <property type="protein sequence ID" value="HCM31229.1"/>
    <property type="molecule type" value="Genomic_DNA"/>
</dbReference>
<feature type="chain" id="PRO_5017688768" description="FimV N-terminal domain-containing protein" evidence="3">
    <location>
        <begin position="23"/>
        <end position="461"/>
    </location>
</feature>
<dbReference type="RefSeq" id="WP_248136315.1">
    <property type="nucleotide sequence ID" value="NZ_JAATPA010000003.1"/>
</dbReference>
<dbReference type="AlphaFoldDB" id="A0A3D3FZM0"/>
<proteinExistence type="predicted"/>
<reference evidence="5 6" key="1">
    <citation type="journal article" date="2018" name="Nat. Biotechnol.">
        <title>A standardized bacterial taxonomy based on genome phylogeny substantially revises the tree of life.</title>
        <authorList>
            <person name="Parks D.H."/>
            <person name="Chuvochina M."/>
            <person name="Waite D.W."/>
            <person name="Rinke C."/>
            <person name="Skarshewski A."/>
            <person name="Chaumeil P.A."/>
            <person name="Hugenholtz P."/>
        </authorList>
    </citation>
    <scope>NUCLEOTIDE SEQUENCE [LARGE SCALE GENOMIC DNA]</scope>
    <source>
        <strain evidence="5">UBA10045</strain>
    </source>
</reference>
<evidence type="ECO:0000259" key="4">
    <source>
        <dbReference type="Pfam" id="PF25800"/>
    </source>
</evidence>
<dbReference type="Gene3D" id="3.10.350.10">
    <property type="entry name" value="LysM domain"/>
    <property type="match status" value="1"/>
</dbReference>
<sequence>MTVYKKLKIAVLAIMTSQTASAIIIEPIQVQSAPGELLYAEMAFSQADTDENMQVSLASPEDLASLGIQHQPPGHLNFFNRRNGQGTGVIVITSSRPLTSSELNIVVKVKEGNATRLQHIKTTLKPSQTVPLRASVNEKPLVPVMVTEKDITLNLPESTAYQATQQKSRSPLPNKQDRPLLINNSRPPALSGSAISIVQQPSSIASSVVQPKDTLHRQEQALRNKTQLSATPNTRPSTTASARPNPTTQSALTAKTGPSAKKTAEPQQRKLAIKPAITSTTSSRAPVEQPHTYVVRNNESLWTIASQVAAQTQQPVTNVMQQIKEANQHAFIQGDVNRLRRGAVLNLNAQPVMTQNKSRPKAVSPSYSPKTKYRLNEAEMSLVAESTKNTAQGNAKRNNDQSMSSADLVLKVMTAREKTVKLQKNVTQLDLALQKKDHKIQLLNARLAQLEQQLKAQQTKK</sequence>
<keyword evidence="1" id="KW-0175">Coiled coil</keyword>
<comment type="caution">
    <text evidence="5">The sequence shown here is derived from an EMBL/GenBank/DDBJ whole genome shotgun (WGS) entry which is preliminary data.</text>
</comment>
<feature type="coiled-coil region" evidence="1">
    <location>
        <begin position="433"/>
        <end position="460"/>
    </location>
</feature>
<feature type="region of interest" description="Disordered" evidence="2">
    <location>
        <begin position="157"/>
        <end position="188"/>
    </location>
</feature>
<name>A0A3D3FZM0_ACIRA</name>
<evidence type="ECO:0000256" key="1">
    <source>
        <dbReference type="SAM" id="Coils"/>
    </source>
</evidence>